<proteinExistence type="inferred from homology"/>
<keyword evidence="3 8" id="KW-0812">Transmembrane</keyword>
<organism evidence="10 11">
    <name type="scientific">Lymnaea stagnalis</name>
    <name type="common">Great pond snail</name>
    <name type="synonym">Helix stagnalis</name>
    <dbReference type="NCBI Taxonomy" id="6523"/>
    <lineage>
        <taxon>Eukaryota</taxon>
        <taxon>Metazoa</taxon>
        <taxon>Spiralia</taxon>
        <taxon>Lophotrochozoa</taxon>
        <taxon>Mollusca</taxon>
        <taxon>Gastropoda</taxon>
        <taxon>Heterobranchia</taxon>
        <taxon>Euthyneura</taxon>
        <taxon>Panpulmonata</taxon>
        <taxon>Hygrophila</taxon>
        <taxon>Lymnaeoidea</taxon>
        <taxon>Lymnaeidae</taxon>
        <taxon>Lymnaea</taxon>
    </lineage>
</organism>
<dbReference type="PROSITE" id="PS00217">
    <property type="entry name" value="SUGAR_TRANSPORT_2"/>
    <property type="match status" value="1"/>
</dbReference>
<feature type="transmembrane region" description="Helical" evidence="8">
    <location>
        <begin position="419"/>
        <end position="441"/>
    </location>
</feature>
<evidence type="ECO:0000313" key="11">
    <source>
        <dbReference type="Proteomes" id="UP001497497"/>
    </source>
</evidence>
<evidence type="ECO:0000256" key="4">
    <source>
        <dbReference type="ARBA" id="ARBA00022989"/>
    </source>
</evidence>
<name>A0AAV2H041_LYMST</name>
<comment type="subcellular location">
    <subcellularLocation>
        <location evidence="1">Cell membrane</location>
        <topology evidence="1">Multi-pass membrane protein</topology>
    </subcellularLocation>
</comment>
<evidence type="ECO:0000256" key="5">
    <source>
        <dbReference type="ARBA" id="ARBA00023136"/>
    </source>
</evidence>
<evidence type="ECO:0000256" key="2">
    <source>
        <dbReference type="ARBA" id="ARBA00022475"/>
    </source>
</evidence>
<dbReference type="NCBIfam" id="TIGR00879">
    <property type="entry name" value="SP"/>
    <property type="match status" value="1"/>
</dbReference>
<dbReference type="InterPro" id="IPR020846">
    <property type="entry name" value="MFS_dom"/>
</dbReference>
<dbReference type="AlphaFoldDB" id="A0AAV2H041"/>
<evidence type="ECO:0000256" key="7">
    <source>
        <dbReference type="RuleBase" id="RU003346"/>
    </source>
</evidence>
<feature type="transmembrane region" description="Helical" evidence="8">
    <location>
        <begin position="25"/>
        <end position="46"/>
    </location>
</feature>
<accession>A0AAV2H041</accession>
<evidence type="ECO:0000256" key="3">
    <source>
        <dbReference type="ARBA" id="ARBA00022692"/>
    </source>
</evidence>
<feature type="transmembrane region" description="Helical" evidence="8">
    <location>
        <begin position="257"/>
        <end position="280"/>
    </location>
</feature>
<dbReference type="InterPro" id="IPR044775">
    <property type="entry name" value="MFS_ERD6/Tret1-like"/>
</dbReference>
<dbReference type="EMBL" id="CAXITT010000008">
    <property type="protein sequence ID" value="CAL1526735.1"/>
    <property type="molecule type" value="Genomic_DNA"/>
</dbReference>
<feature type="transmembrane region" description="Helical" evidence="8">
    <location>
        <begin position="292"/>
        <end position="314"/>
    </location>
</feature>
<dbReference type="Proteomes" id="UP001497497">
    <property type="component" value="Unassembled WGS sequence"/>
</dbReference>
<dbReference type="PROSITE" id="PS00216">
    <property type="entry name" value="SUGAR_TRANSPORT_1"/>
    <property type="match status" value="2"/>
</dbReference>
<dbReference type="PANTHER" id="PTHR48021:SF1">
    <property type="entry name" value="GH07001P-RELATED"/>
    <property type="match status" value="1"/>
</dbReference>
<evidence type="ECO:0000256" key="6">
    <source>
        <dbReference type="ARBA" id="ARBA00023180"/>
    </source>
</evidence>
<dbReference type="InterPro" id="IPR005828">
    <property type="entry name" value="MFS_sugar_transport-like"/>
</dbReference>
<evidence type="ECO:0000259" key="9">
    <source>
        <dbReference type="PROSITE" id="PS50850"/>
    </source>
</evidence>
<dbReference type="PROSITE" id="PS50850">
    <property type="entry name" value="MFS"/>
    <property type="match status" value="1"/>
</dbReference>
<dbReference type="InterPro" id="IPR036259">
    <property type="entry name" value="MFS_trans_sf"/>
</dbReference>
<gene>
    <name evidence="10" type="ORF">GSLYS_00000912001</name>
</gene>
<feature type="transmembrane region" description="Helical" evidence="8">
    <location>
        <begin position="66"/>
        <end position="86"/>
    </location>
</feature>
<dbReference type="SUPFAM" id="SSF103473">
    <property type="entry name" value="MFS general substrate transporter"/>
    <property type="match status" value="1"/>
</dbReference>
<feature type="transmembrane region" description="Helical" evidence="8">
    <location>
        <begin position="176"/>
        <end position="197"/>
    </location>
</feature>
<dbReference type="InterPro" id="IPR005829">
    <property type="entry name" value="Sugar_transporter_CS"/>
</dbReference>
<evidence type="ECO:0000256" key="8">
    <source>
        <dbReference type="SAM" id="Phobius"/>
    </source>
</evidence>
<dbReference type="PANTHER" id="PTHR48021">
    <property type="match status" value="1"/>
</dbReference>
<dbReference type="PRINTS" id="PR00171">
    <property type="entry name" value="SUGRTRNSPORT"/>
</dbReference>
<dbReference type="InterPro" id="IPR050549">
    <property type="entry name" value="MFS_Trehalose_Transporter"/>
</dbReference>
<feature type="transmembrane region" description="Helical" evidence="8">
    <location>
        <begin position="93"/>
        <end position="113"/>
    </location>
</feature>
<sequence>MAEQQPVGLAGRAVLSKYEGSYRKLVFICMCALVGAFNFGISIGYSSPSIPSMIKRGVLKKDESSWFGSLLTIGALFGGPLGGWLIEKIGRKLSLTFLSIPFAAGFFIIASASESYQCYFGRFLTGIGSGMVTVCVPIYVAEISTTSMRGILGSCVQLFITIGIAAAYILGMFFEWRWLANLCIVPSVLGGILTFMIPETPRWLLMKNRKADAIISLQLLRDAHTNVQEECREMEAGSDPEQRVSFFEILKKRELSLPLFIGVCIMIFQQLSGINAVMFFTVSIFESAVGEFAYKATVIIGIVQILGTLAAVYLMDKAGRRKLLQIGGLIMAVTLFCFGLYYKLSATGMLSAFMKTWFPVFCLTLYIIGFSLGWGPIPMLIMSEITPSRCKGVAGSAAIIASWGSAFIVTSQFSNMQDLLGSAGVFYLFSACCVLSIWFVAKYVPETKGRSLEEIELSFAGKSSIFV</sequence>
<feature type="transmembrane region" description="Helical" evidence="8">
    <location>
        <begin position="151"/>
        <end position="170"/>
    </location>
</feature>
<dbReference type="GO" id="GO:0051119">
    <property type="term" value="F:sugar transmembrane transporter activity"/>
    <property type="evidence" value="ECO:0007669"/>
    <property type="project" value="InterPro"/>
</dbReference>
<keyword evidence="4 8" id="KW-1133">Transmembrane helix</keyword>
<dbReference type="CDD" id="cd17358">
    <property type="entry name" value="MFS_GLUT6_8_Class3_like"/>
    <property type="match status" value="1"/>
</dbReference>
<dbReference type="Pfam" id="PF00083">
    <property type="entry name" value="Sugar_tr"/>
    <property type="match status" value="1"/>
</dbReference>
<keyword evidence="5 8" id="KW-0472">Membrane</keyword>
<dbReference type="GO" id="GO:0005886">
    <property type="term" value="C:plasma membrane"/>
    <property type="evidence" value="ECO:0007669"/>
    <property type="project" value="UniProtKB-SubCell"/>
</dbReference>
<protein>
    <recommendedName>
        <fullName evidence="9">Major facilitator superfamily (MFS) profile domain-containing protein</fullName>
    </recommendedName>
</protein>
<comment type="similarity">
    <text evidence="7">Belongs to the major facilitator superfamily. Sugar transporter (TC 2.A.1.1) family.</text>
</comment>
<feature type="transmembrane region" description="Helical" evidence="8">
    <location>
        <begin position="119"/>
        <end position="139"/>
    </location>
</feature>
<keyword evidence="7" id="KW-0813">Transport</keyword>
<reference evidence="10 11" key="1">
    <citation type="submission" date="2024-04" db="EMBL/GenBank/DDBJ databases">
        <authorList>
            <consortium name="Genoscope - CEA"/>
            <person name="William W."/>
        </authorList>
    </citation>
    <scope>NUCLEOTIDE SEQUENCE [LARGE SCALE GENOMIC DNA]</scope>
</reference>
<keyword evidence="6" id="KW-0325">Glycoprotein</keyword>
<comment type="caution">
    <text evidence="10">The sequence shown here is derived from an EMBL/GenBank/DDBJ whole genome shotgun (WGS) entry which is preliminary data.</text>
</comment>
<evidence type="ECO:0000256" key="1">
    <source>
        <dbReference type="ARBA" id="ARBA00004651"/>
    </source>
</evidence>
<keyword evidence="2" id="KW-1003">Cell membrane</keyword>
<dbReference type="FunFam" id="1.20.1250.20:FF:000055">
    <property type="entry name" value="Facilitated trehalose transporter Tret1-2 homolog"/>
    <property type="match status" value="1"/>
</dbReference>
<feature type="domain" description="Major facilitator superfamily (MFS) profile" evidence="9">
    <location>
        <begin position="28"/>
        <end position="448"/>
    </location>
</feature>
<evidence type="ECO:0000313" key="10">
    <source>
        <dbReference type="EMBL" id="CAL1526735.1"/>
    </source>
</evidence>
<feature type="transmembrane region" description="Helical" evidence="8">
    <location>
        <begin position="356"/>
        <end position="381"/>
    </location>
</feature>
<dbReference type="InterPro" id="IPR003663">
    <property type="entry name" value="Sugar/inositol_transpt"/>
</dbReference>
<keyword evidence="11" id="KW-1185">Reference proteome</keyword>
<feature type="transmembrane region" description="Helical" evidence="8">
    <location>
        <begin position="393"/>
        <end position="413"/>
    </location>
</feature>
<feature type="transmembrane region" description="Helical" evidence="8">
    <location>
        <begin position="326"/>
        <end position="344"/>
    </location>
</feature>
<dbReference type="Gene3D" id="1.20.1250.20">
    <property type="entry name" value="MFS general substrate transporter like domains"/>
    <property type="match status" value="1"/>
</dbReference>